<name>A0ABR1BG41_NECAM</name>
<dbReference type="PROSITE" id="PS50088">
    <property type="entry name" value="ANK_REPEAT"/>
    <property type="match status" value="1"/>
</dbReference>
<keyword evidence="6" id="KW-0808">Transferase</keyword>
<dbReference type="SMART" id="SM00248">
    <property type="entry name" value="ANK"/>
    <property type="match status" value="1"/>
</dbReference>
<evidence type="ECO:0000259" key="17">
    <source>
        <dbReference type="PROSITE" id="PS50164"/>
    </source>
</evidence>
<gene>
    <name evidence="19" type="primary">Necator_chrI.g180</name>
    <name evidence="19" type="ORF">RB195_004059</name>
</gene>
<evidence type="ECO:0000256" key="4">
    <source>
        <dbReference type="ARBA" id="ARBA00012671"/>
    </source>
</evidence>
<feature type="region of interest" description="Disordered" evidence="16">
    <location>
        <begin position="787"/>
        <end position="941"/>
    </location>
</feature>
<dbReference type="Gene3D" id="1.25.40.20">
    <property type="entry name" value="Ankyrin repeat-containing domain"/>
    <property type="match status" value="1"/>
</dbReference>
<evidence type="ECO:0000256" key="16">
    <source>
        <dbReference type="SAM" id="MobiDB-lite"/>
    </source>
</evidence>
<dbReference type="Pfam" id="PF13857">
    <property type="entry name" value="Ank_5"/>
    <property type="match status" value="1"/>
</dbReference>
<comment type="similarity">
    <text evidence="3">Belongs to the glycosyltransferase 18 family.</text>
</comment>
<dbReference type="InterPro" id="IPR011990">
    <property type="entry name" value="TPR-like_helical_dom_sf"/>
</dbReference>
<organism evidence="19 20">
    <name type="scientific">Necator americanus</name>
    <name type="common">Human hookworm</name>
    <dbReference type="NCBI Taxonomy" id="51031"/>
    <lineage>
        <taxon>Eukaryota</taxon>
        <taxon>Metazoa</taxon>
        <taxon>Ecdysozoa</taxon>
        <taxon>Nematoda</taxon>
        <taxon>Chromadorea</taxon>
        <taxon>Rhabditida</taxon>
        <taxon>Rhabditina</taxon>
        <taxon>Rhabditomorpha</taxon>
        <taxon>Strongyloidea</taxon>
        <taxon>Ancylostomatidae</taxon>
        <taxon>Bunostominae</taxon>
        <taxon>Necator</taxon>
    </lineage>
</organism>
<comment type="subcellular location">
    <subcellularLocation>
        <location evidence="1">Golgi apparatus membrane</location>
        <topology evidence="1">Single-pass type II membrane protein</topology>
    </subcellularLocation>
</comment>
<dbReference type="Pfam" id="PF03020">
    <property type="entry name" value="LEM"/>
    <property type="match status" value="1"/>
</dbReference>
<accession>A0ABR1BG41</accession>
<evidence type="ECO:0000256" key="11">
    <source>
        <dbReference type="ARBA" id="ARBA00023136"/>
    </source>
</evidence>
<keyword evidence="14" id="KW-0040">ANK repeat</keyword>
<evidence type="ECO:0000256" key="6">
    <source>
        <dbReference type="ARBA" id="ARBA00022679"/>
    </source>
</evidence>
<sequence>MRRDVCRLFLLLILVATLPVFILYRQLGYEVTHEQLLSYYRDELTSSTGLNSDASLQCMQFPQDMSSYPHCFEKMQWLRNGWKSHSCYTALGVDGSVCSFRQYLSTVEDFCPPTIFFRRPTTAEVFAETNTDLQRLLTVLSGNAGNYNYIRERLVQHWSSWTEALRKTLGRYPNSMSNRKKLNILIHMGLLTEKNLHIGEKSGSGGPLGELLQWSDLIACLFLLGHNLYISSDKMTLLRHVDNFPLSSPCPEKNQFQLNLIITDIIGLRSFKKRRDFLVHHKCRIRLVDSFGTHVEFNYRSYFNAHQSEFAMEGTKQKNPWGGHGLQLLQHWTFFPHTPDNGFLGLPSSLVYGKEKYMWNESETVINVLKKFTEVHATVADVNSTESPMFSNIINHGFLNASDVASLLKSVDIFVGLGFPFEGPAPLEAIAHGAVFINPKFHPPKSRLNAVFLREKPTLREFTSQSPYMERLGKPYVYTIDINDSAALSDAITTALKEKPKPFVPEEFTPEGMLVRVNMLVVRDLCSKKSVWPPATSLQPVLGAPELSCEKGCESAGLVCEPSFFPLVNSASVLERLVGCTEDRLENSTAPFAPYGCSLQSSSLMFSCASRPPSGSAIKRICPCRDYLPGSRHPNTLHLLAGSSTTTALDAARALLVNGANACVRADEGITPLHVACAYDCLAMAQLLMHYGADPEASDDHGRTPFSMATGSTHRFLQRMLTKSTRDQRGIIHRLFACHTAMMGVNKVLMRGIRRKWRRSLGAIGCRRPPSESLPVTEMEPTTPTAIVSPMSAEKDAQESSNGKPSSSRVYSGYLLSDKMPHPSSSGTSSQTVTPVREGIAEGTRTPYLSITPEAITRTPKAGTIGRGAEANTSSEPDESVPRRNTHASSPGHEEQQHTKISSRSIHSAQGAALNTIQSRTPTTSTVPVYSKSQCQPSAPSIEQLPDDDFSCWLSEKDNSHDTQGTDIYLTADESFDMTELQQEIDQTGKPILSPSDEDALLRKIRRLNDAQLRAELKKGGITAGPMCERTRKIYEKKLLALQRGIADTKGARYSRQLELAMMGIALPDTGKVFDNKIRKEFEQTGVSAFCYLLLDPRMITTDVESLDLRIFVPAIFYVGKGTKARPLAHLIEAKKEREAKSPKVVSDVKLRRIDSIWGSDNGVLCLQINHNVSDDEAFVREAALIEAIRLENLTNIKGGEWRGSSRTWTFSMRAEFGTYQLQRALGVLKMEGLRPIKPEALPDCLYVMISSREKRRGLRSAAREIVSGVPNSQEGLLLDLPSVSSVPAYEFFAERISESSAIEKFDGDVRVGDIIIVKVKRCDAVGAYVKPLCFATRIKRDLEWLNLQFLTPLSALSRRVAVGQYLEARVSSVQPVKIELLEAPPLSSNELPKYFRNGRDMPQHSRYWEFIEDSGMLRNTYLAEALCLPSSSPFSFLTIEGLDKDRAEPASVLRKRQNEMLADEYVVRGVEQMRSGNRESAIVVLNQALEINPLCVEALVARGAAYSTNGHYVLAEADFDQALILAPTHSNARNYMVETLIKHASL</sequence>
<reference evidence="19 20" key="1">
    <citation type="submission" date="2023-08" db="EMBL/GenBank/DDBJ databases">
        <title>A Necator americanus chromosomal reference genome.</title>
        <authorList>
            <person name="Ilik V."/>
            <person name="Petrzelkova K.J."/>
            <person name="Pardy F."/>
            <person name="Fuh T."/>
            <person name="Niatou-Singa F.S."/>
            <person name="Gouil Q."/>
            <person name="Baker L."/>
            <person name="Ritchie M.E."/>
            <person name="Jex A.R."/>
            <person name="Gazzola D."/>
            <person name="Li H."/>
            <person name="Toshio Fujiwara R."/>
            <person name="Zhan B."/>
            <person name="Aroian R.V."/>
            <person name="Pafco B."/>
            <person name="Schwarz E.M."/>
        </authorList>
    </citation>
    <scope>NUCLEOTIDE SEQUENCE [LARGE SCALE GENOMIC DNA]</scope>
    <source>
        <strain evidence="19 20">Aroian</strain>
        <tissue evidence="19">Whole animal</tissue>
    </source>
</reference>
<dbReference type="InterPro" id="IPR019734">
    <property type="entry name" value="TPR_rpt"/>
</dbReference>
<keyword evidence="11" id="KW-0472">Membrane</keyword>
<keyword evidence="20" id="KW-1185">Reference proteome</keyword>
<feature type="domain" description="LEM" evidence="18">
    <location>
        <begin position="1002"/>
        <end position="1046"/>
    </location>
</feature>
<dbReference type="InterPro" id="IPR011015">
    <property type="entry name" value="LEM/LEM-like_dom_sf"/>
</dbReference>
<evidence type="ECO:0000256" key="8">
    <source>
        <dbReference type="ARBA" id="ARBA00022968"/>
    </source>
</evidence>
<keyword evidence="12" id="KW-0325">Glycoprotein</keyword>
<dbReference type="SUPFAM" id="SSF63451">
    <property type="entry name" value="LEM domain"/>
    <property type="match status" value="1"/>
</dbReference>
<dbReference type="InterPro" id="IPR026116">
    <property type="entry name" value="GT18_cat"/>
</dbReference>
<keyword evidence="10" id="KW-0333">Golgi apparatus</keyword>
<keyword evidence="8" id="KW-0735">Signal-anchor</keyword>
<dbReference type="CDD" id="cd12940">
    <property type="entry name" value="LEM_LAP2_LEMD1"/>
    <property type="match status" value="1"/>
</dbReference>
<comment type="pathway">
    <text evidence="2">Protein modification; protein glycosylation.</text>
</comment>
<keyword evidence="9" id="KW-1133">Transmembrane helix</keyword>
<dbReference type="InterPro" id="IPR052105">
    <property type="entry name" value="MGAT5_Glycosyltransferase"/>
</dbReference>
<evidence type="ECO:0000256" key="7">
    <source>
        <dbReference type="ARBA" id="ARBA00022692"/>
    </source>
</evidence>
<evidence type="ECO:0000256" key="2">
    <source>
        <dbReference type="ARBA" id="ARBA00004922"/>
    </source>
</evidence>
<dbReference type="SMART" id="SM00540">
    <property type="entry name" value="LEM"/>
    <property type="match status" value="1"/>
</dbReference>
<feature type="repeat" description="TPR" evidence="15">
    <location>
        <begin position="1497"/>
        <end position="1530"/>
    </location>
</feature>
<dbReference type="CDD" id="cd10454">
    <property type="entry name" value="GIY-YIG_COG3680_Meta"/>
    <property type="match status" value="1"/>
</dbReference>
<evidence type="ECO:0000256" key="9">
    <source>
        <dbReference type="ARBA" id="ARBA00022989"/>
    </source>
</evidence>
<evidence type="ECO:0000256" key="14">
    <source>
        <dbReference type="PROSITE-ProRule" id="PRU00023"/>
    </source>
</evidence>
<dbReference type="Pfam" id="PF15024">
    <property type="entry name" value="Glyco_transf_18"/>
    <property type="match status" value="1"/>
</dbReference>
<evidence type="ECO:0000256" key="13">
    <source>
        <dbReference type="ARBA" id="ARBA00048243"/>
    </source>
</evidence>
<feature type="compositionally biased region" description="Polar residues" evidence="16">
    <location>
        <begin position="899"/>
        <end position="941"/>
    </location>
</feature>
<feature type="compositionally biased region" description="Polar residues" evidence="16">
    <location>
        <begin position="823"/>
        <end position="834"/>
    </location>
</feature>
<evidence type="ECO:0000256" key="10">
    <source>
        <dbReference type="ARBA" id="ARBA00023034"/>
    </source>
</evidence>
<dbReference type="InterPro" id="IPR000305">
    <property type="entry name" value="GIY-YIG_endonuc"/>
</dbReference>
<keyword evidence="7" id="KW-0812">Transmembrane</keyword>
<dbReference type="Gene3D" id="1.10.720.40">
    <property type="match status" value="1"/>
</dbReference>
<dbReference type="SMART" id="SM00028">
    <property type="entry name" value="TPR"/>
    <property type="match status" value="2"/>
</dbReference>
<protein>
    <recommendedName>
        <fullName evidence="4">alpha-1,6-mannosyl-glycoprotein 6-beta-N-acetylglucosaminyltransferase</fullName>
        <ecNumber evidence="4">2.4.1.155</ecNumber>
    </recommendedName>
</protein>
<evidence type="ECO:0000313" key="20">
    <source>
        <dbReference type="Proteomes" id="UP001303046"/>
    </source>
</evidence>
<dbReference type="EC" id="2.4.1.155" evidence="4"/>
<dbReference type="EMBL" id="JAVFWL010000001">
    <property type="protein sequence ID" value="KAK6725499.1"/>
    <property type="molecule type" value="Genomic_DNA"/>
</dbReference>
<keyword evidence="15" id="KW-0802">TPR repeat</keyword>
<dbReference type="InterPro" id="IPR002110">
    <property type="entry name" value="Ankyrin_rpt"/>
</dbReference>
<dbReference type="PANTHER" id="PTHR15075:SF2">
    <property type="entry name" value="ALPHA-1,6-MANNOSYLGLYCOPROTEIN 6-BETA-N-ACETYLGLUCOSAMINYLTRANSFERASE"/>
    <property type="match status" value="1"/>
</dbReference>
<evidence type="ECO:0000256" key="12">
    <source>
        <dbReference type="ARBA" id="ARBA00023180"/>
    </source>
</evidence>
<dbReference type="PROSITE" id="PS50297">
    <property type="entry name" value="ANK_REP_REGION"/>
    <property type="match status" value="1"/>
</dbReference>
<feature type="domain" description="GIY-YIG" evidence="17">
    <location>
        <begin position="1087"/>
        <end position="1197"/>
    </location>
</feature>
<dbReference type="PROSITE" id="PS50164">
    <property type="entry name" value="GIY_YIG"/>
    <property type="match status" value="1"/>
</dbReference>
<evidence type="ECO:0000259" key="18">
    <source>
        <dbReference type="PROSITE" id="PS50954"/>
    </source>
</evidence>
<keyword evidence="5" id="KW-0328">Glycosyltransferase</keyword>
<dbReference type="SUPFAM" id="SSF48452">
    <property type="entry name" value="TPR-like"/>
    <property type="match status" value="1"/>
</dbReference>
<evidence type="ECO:0000256" key="15">
    <source>
        <dbReference type="PROSITE-ProRule" id="PRU00339"/>
    </source>
</evidence>
<evidence type="ECO:0000256" key="3">
    <source>
        <dbReference type="ARBA" id="ARBA00007477"/>
    </source>
</evidence>
<feature type="repeat" description="ANK" evidence="14">
    <location>
        <begin position="668"/>
        <end position="700"/>
    </location>
</feature>
<dbReference type="PROSITE" id="PS50954">
    <property type="entry name" value="LEM"/>
    <property type="match status" value="1"/>
</dbReference>
<dbReference type="Pfam" id="PF22945">
    <property type="entry name" value="LEM-3_GIY-YIG"/>
    <property type="match status" value="1"/>
</dbReference>
<evidence type="ECO:0000256" key="5">
    <source>
        <dbReference type="ARBA" id="ARBA00022676"/>
    </source>
</evidence>
<dbReference type="PANTHER" id="PTHR15075">
    <property type="entry name" value="ALPHA-MANNOSIDE BETA-1,6-N-ACETYLGLUCOSAMINYLTRANSFERASE"/>
    <property type="match status" value="1"/>
</dbReference>
<dbReference type="InterPro" id="IPR036770">
    <property type="entry name" value="Ankyrin_rpt-contain_sf"/>
</dbReference>
<dbReference type="InterPro" id="IPR003887">
    <property type="entry name" value="LEM_dom"/>
</dbReference>
<comment type="caution">
    <text evidence="19">The sequence shown here is derived from an EMBL/GenBank/DDBJ whole genome shotgun (WGS) entry which is preliminary data.</text>
</comment>
<dbReference type="Gene3D" id="1.25.40.10">
    <property type="entry name" value="Tetratricopeptide repeat domain"/>
    <property type="match status" value="1"/>
</dbReference>
<feature type="compositionally biased region" description="Polar residues" evidence="16">
    <location>
        <begin position="799"/>
        <end position="810"/>
    </location>
</feature>
<proteinExistence type="inferred from homology"/>
<dbReference type="SUPFAM" id="SSF48403">
    <property type="entry name" value="Ankyrin repeat"/>
    <property type="match status" value="1"/>
</dbReference>
<dbReference type="Proteomes" id="UP001303046">
    <property type="component" value="Unassembled WGS sequence"/>
</dbReference>
<dbReference type="PROSITE" id="PS50005">
    <property type="entry name" value="TPR"/>
    <property type="match status" value="1"/>
</dbReference>
<evidence type="ECO:0000256" key="1">
    <source>
        <dbReference type="ARBA" id="ARBA00004323"/>
    </source>
</evidence>
<comment type="catalytic activity">
    <reaction evidence="13">
        <text>N(4)-{beta-D-GlcNAc-(1-&gt;2)-[beta-D-GlcNAc-(1-&gt;4)]-alpha-D-Man-(1-&gt;3)-[beta-D-GlcNAc-(1-&gt;2)-alpha-D-Man-(1-&gt;6)]-beta-D-Man-(1-&gt;4)-beta-D-GlcNAc-(1-&gt;4)-beta-D-GlcNAc}-L-asparaginyl-[protein] + UDP-N-acetyl-alpha-D-glucosamine = N(4)-{beta-D-GlcNAc-(1-&gt;2)-[beta-D-GlcNAc-(1-&gt;4)]-alpha-D-Man-(1-&gt;3)-[beta-D-GlcNAc-(1-&gt;2)-[beta-D-GlcNAc-(1-&gt;6)]-alpha-D-Man-(1-&gt;6)]-beta-D-Man-(1-&gt;4)-beta-D-GlcNAc-(1-&gt;4)-beta-D-GlcNAc}-L-asparaginyl-[protein] + UDP + H(+)</text>
        <dbReference type="Rhea" id="RHEA:16921"/>
        <dbReference type="Rhea" id="RHEA-COMP:14374"/>
        <dbReference type="Rhea" id="RHEA-COMP:14377"/>
        <dbReference type="ChEBI" id="CHEBI:15378"/>
        <dbReference type="ChEBI" id="CHEBI:57705"/>
        <dbReference type="ChEBI" id="CHEBI:58223"/>
        <dbReference type="ChEBI" id="CHEBI:139507"/>
        <dbReference type="ChEBI" id="CHEBI:139510"/>
        <dbReference type="EC" id="2.4.1.155"/>
    </reaction>
</comment>
<evidence type="ECO:0000313" key="19">
    <source>
        <dbReference type="EMBL" id="KAK6725499.1"/>
    </source>
</evidence>